<name>A0A1B6KR04_9HEMI</name>
<reference evidence="1" key="1">
    <citation type="submission" date="2015-11" db="EMBL/GenBank/DDBJ databases">
        <title>De novo transcriptome assembly of four potential Pierce s Disease insect vectors from Arizona vineyards.</title>
        <authorList>
            <person name="Tassone E.E."/>
        </authorList>
    </citation>
    <scope>NUCLEOTIDE SEQUENCE</scope>
</reference>
<proteinExistence type="predicted"/>
<feature type="non-terminal residue" evidence="1">
    <location>
        <position position="319"/>
    </location>
</feature>
<organism evidence="1">
    <name type="scientific">Graphocephala atropunctata</name>
    <dbReference type="NCBI Taxonomy" id="36148"/>
    <lineage>
        <taxon>Eukaryota</taxon>
        <taxon>Metazoa</taxon>
        <taxon>Ecdysozoa</taxon>
        <taxon>Arthropoda</taxon>
        <taxon>Hexapoda</taxon>
        <taxon>Insecta</taxon>
        <taxon>Pterygota</taxon>
        <taxon>Neoptera</taxon>
        <taxon>Paraneoptera</taxon>
        <taxon>Hemiptera</taxon>
        <taxon>Auchenorrhyncha</taxon>
        <taxon>Membracoidea</taxon>
        <taxon>Cicadellidae</taxon>
        <taxon>Cicadellinae</taxon>
        <taxon>Cicadellini</taxon>
        <taxon>Graphocephala</taxon>
    </lineage>
</organism>
<sequence length="319" mass="36796">MAELKLNYCYSNDSFTKDYLDLDVSYWVAFVQPVHKIKDKRVLVSEGILTSQKEPVTDYRPEKSYQDAIQNVQDLESYRTITESKSSTEITCLTTIPIIKGQLVSIDIKRTTNCTNLNAKRCKLKLNDKLGTRKKIKELYQSSKKKSDCTCHHHKYVRKSNRIQTKQKYKNQVTKQMNNIQTHKKVYKSDNINHLSQCYQKIQTATTPSALRALNRIVKKYAGKGYFASNTKNSLHTLRRSKRIKNKNKSNHIKCTSKAHSDSRKALPPIIRQKENVYVSKSTLSTSPSVELTTTMLGELYGVVPVYPHPYNLRPLKSR</sequence>
<evidence type="ECO:0000313" key="1">
    <source>
        <dbReference type="EMBL" id="JAT13873.1"/>
    </source>
</evidence>
<dbReference type="EMBL" id="GEBQ01026104">
    <property type="protein sequence ID" value="JAT13873.1"/>
    <property type="molecule type" value="Transcribed_RNA"/>
</dbReference>
<gene>
    <name evidence="1" type="ORF">g.18198</name>
</gene>
<dbReference type="AlphaFoldDB" id="A0A1B6KR04"/>
<accession>A0A1B6KR04</accession>
<protein>
    <submittedName>
        <fullName evidence="1">Uncharacterized protein</fullName>
    </submittedName>
</protein>